<comment type="caution">
    <text evidence="1">The sequence shown here is derived from an EMBL/GenBank/DDBJ whole genome shotgun (WGS) entry which is preliminary data.</text>
</comment>
<dbReference type="Proteomes" id="UP001303473">
    <property type="component" value="Unassembled WGS sequence"/>
</dbReference>
<sequence length="73" mass="7526">MTLSQVCPGCPSEHLLGLACLPGPSGSCLPFTLTGSYMSRDRDPCSSSCLIRISLATASLSRVVLALLTGGVR</sequence>
<organism evidence="1 2">
    <name type="scientific">Diplogelasinospora grovesii</name>
    <dbReference type="NCBI Taxonomy" id="303347"/>
    <lineage>
        <taxon>Eukaryota</taxon>
        <taxon>Fungi</taxon>
        <taxon>Dikarya</taxon>
        <taxon>Ascomycota</taxon>
        <taxon>Pezizomycotina</taxon>
        <taxon>Sordariomycetes</taxon>
        <taxon>Sordariomycetidae</taxon>
        <taxon>Sordariales</taxon>
        <taxon>Diplogelasinosporaceae</taxon>
        <taxon>Diplogelasinospora</taxon>
    </lineage>
</organism>
<gene>
    <name evidence="1" type="ORF">QBC46DRAFT_383121</name>
</gene>
<keyword evidence="2" id="KW-1185">Reference proteome</keyword>
<evidence type="ECO:0000313" key="2">
    <source>
        <dbReference type="Proteomes" id="UP001303473"/>
    </source>
</evidence>
<name>A0AAN6N8P8_9PEZI</name>
<dbReference type="EMBL" id="MU853785">
    <property type="protein sequence ID" value="KAK3941229.1"/>
    <property type="molecule type" value="Genomic_DNA"/>
</dbReference>
<accession>A0AAN6N8P8</accession>
<reference evidence="2" key="1">
    <citation type="journal article" date="2023" name="Mol. Phylogenet. Evol.">
        <title>Genome-scale phylogeny and comparative genomics of the fungal order Sordariales.</title>
        <authorList>
            <person name="Hensen N."/>
            <person name="Bonometti L."/>
            <person name="Westerberg I."/>
            <person name="Brannstrom I.O."/>
            <person name="Guillou S."/>
            <person name="Cros-Aarteil S."/>
            <person name="Calhoun S."/>
            <person name="Haridas S."/>
            <person name="Kuo A."/>
            <person name="Mondo S."/>
            <person name="Pangilinan J."/>
            <person name="Riley R."/>
            <person name="LaButti K."/>
            <person name="Andreopoulos B."/>
            <person name="Lipzen A."/>
            <person name="Chen C."/>
            <person name="Yan M."/>
            <person name="Daum C."/>
            <person name="Ng V."/>
            <person name="Clum A."/>
            <person name="Steindorff A."/>
            <person name="Ohm R.A."/>
            <person name="Martin F."/>
            <person name="Silar P."/>
            <person name="Natvig D.O."/>
            <person name="Lalanne C."/>
            <person name="Gautier V."/>
            <person name="Ament-Velasquez S.L."/>
            <person name="Kruys A."/>
            <person name="Hutchinson M.I."/>
            <person name="Powell A.J."/>
            <person name="Barry K."/>
            <person name="Miller A.N."/>
            <person name="Grigoriev I.V."/>
            <person name="Debuchy R."/>
            <person name="Gladieux P."/>
            <person name="Hiltunen Thoren M."/>
            <person name="Johannesson H."/>
        </authorList>
    </citation>
    <scope>NUCLEOTIDE SEQUENCE [LARGE SCALE GENOMIC DNA]</scope>
    <source>
        <strain evidence="2">CBS 340.73</strain>
    </source>
</reference>
<proteinExistence type="predicted"/>
<protein>
    <submittedName>
        <fullName evidence="1">Uncharacterized protein</fullName>
    </submittedName>
</protein>
<dbReference type="AlphaFoldDB" id="A0AAN6N8P8"/>
<evidence type="ECO:0000313" key="1">
    <source>
        <dbReference type="EMBL" id="KAK3941229.1"/>
    </source>
</evidence>